<sequence>MGCVHMKVDPKTDGDTVMITSADSPRGFAIAAVVIEMERFKVKALVSDPFSEAAQRLADIGCMVLKGNIAKPDTLWLAMRSCIAVVCLCDPRDVIGKETSAVLETLNTFAAKTKEMNVKIFALCAPADVIKSDLTEKISDMGFRMSRIFRCAPFCFEDFSQRFQYENESEGKERVVLRLNLDKSKPFRTACAAEEAKIIADSVQDQGMYKAGSIVALETTDMTMGEYVAIISNASGKDIVYQQVDKATMTKSKILQHADTYAEVFSSYSESVPELKGVNIVKAKISFKDWATENKTAFECRTVESPRENEERTKMLEDNLMKQMLRASKGCNGKLIHKTLESIARQRREQRHDKSPRSRSGSRSPSAKAKGGGARAQGSNPAGNPVLFSAVD</sequence>
<dbReference type="PANTHER" id="PTHR42748">
    <property type="entry name" value="NITROGEN METABOLITE REPRESSION PROTEIN NMRA FAMILY MEMBER"/>
    <property type="match status" value="1"/>
</dbReference>
<evidence type="ECO:0000313" key="5">
    <source>
        <dbReference type="EMBL" id="CAE0671576.1"/>
    </source>
</evidence>
<evidence type="ECO:0000259" key="4">
    <source>
        <dbReference type="Pfam" id="PF05368"/>
    </source>
</evidence>
<keyword evidence="2" id="KW-0521">NADP</keyword>
<feature type="domain" description="NmrA-like" evidence="4">
    <location>
        <begin position="16"/>
        <end position="263"/>
    </location>
</feature>
<name>A0A7S3Z4S5_9EUKA</name>
<comment type="similarity">
    <text evidence="1">Belongs to the NmrA-type oxidoreductase family.</text>
</comment>
<dbReference type="Gene3D" id="3.40.50.720">
    <property type="entry name" value="NAD(P)-binding Rossmann-like Domain"/>
    <property type="match status" value="1"/>
</dbReference>
<evidence type="ECO:0000256" key="1">
    <source>
        <dbReference type="ARBA" id="ARBA00006328"/>
    </source>
</evidence>
<dbReference type="InterPro" id="IPR036291">
    <property type="entry name" value="NAD(P)-bd_dom_sf"/>
</dbReference>
<dbReference type="AlphaFoldDB" id="A0A7S3Z4S5"/>
<dbReference type="Gene3D" id="3.90.25.10">
    <property type="entry name" value="UDP-galactose 4-epimerase, domain 1"/>
    <property type="match status" value="1"/>
</dbReference>
<evidence type="ECO:0000256" key="3">
    <source>
        <dbReference type="SAM" id="MobiDB-lite"/>
    </source>
</evidence>
<dbReference type="InterPro" id="IPR051164">
    <property type="entry name" value="NmrA-like_oxidored"/>
</dbReference>
<dbReference type="Pfam" id="PF05368">
    <property type="entry name" value="NmrA"/>
    <property type="match status" value="1"/>
</dbReference>
<dbReference type="PANTHER" id="PTHR42748:SF7">
    <property type="entry name" value="NMRA LIKE REDOX SENSOR 1-RELATED"/>
    <property type="match status" value="1"/>
</dbReference>
<evidence type="ECO:0000256" key="2">
    <source>
        <dbReference type="ARBA" id="ARBA00022857"/>
    </source>
</evidence>
<dbReference type="InterPro" id="IPR008030">
    <property type="entry name" value="NmrA-like"/>
</dbReference>
<dbReference type="SUPFAM" id="SSF51735">
    <property type="entry name" value="NAD(P)-binding Rossmann-fold domains"/>
    <property type="match status" value="1"/>
</dbReference>
<feature type="compositionally biased region" description="Basic and acidic residues" evidence="3">
    <location>
        <begin position="345"/>
        <end position="356"/>
    </location>
</feature>
<organism evidence="5">
    <name type="scientific">Lotharella globosa</name>
    <dbReference type="NCBI Taxonomy" id="91324"/>
    <lineage>
        <taxon>Eukaryota</taxon>
        <taxon>Sar</taxon>
        <taxon>Rhizaria</taxon>
        <taxon>Cercozoa</taxon>
        <taxon>Chlorarachniophyceae</taxon>
        <taxon>Lotharella</taxon>
    </lineage>
</organism>
<proteinExistence type="inferred from homology"/>
<feature type="compositionally biased region" description="Low complexity" evidence="3">
    <location>
        <begin position="358"/>
        <end position="369"/>
    </location>
</feature>
<reference evidence="5" key="1">
    <citation type="submission" date="2021-01" db="EMBL/GenBank/DDBJ databases">
        <authorList>
            <person name="Corre E."/>
            <person name="Pelletier E."/>
            <person name="Niang G."/>
            <person name="Scheremetjew M."/>
            <person name="Finn R."/>
            <person name="Kale V."/>
            <person name="Holt S."/>
            <person name="Cochrane G."/>
            <person name="Meng A."/>
            <person name="Brown T."/>
            <person name="Cohen L."/>
        </authorList>
    </citation>
    <scope>NUCLEOTIDE SEQUENCE</scope>
    <source>
        <strain evidence="5">CCCM811</strain>
    </source>
</reference>
<dbReference type="GO" id="GO:0005634">
    <property type="term" value="C:nucleus"/>
    <property type="evidence" value="ECO:0007669"/>
    <property type="project" value="TreeGrafter"/>
</dbReference>
<feature type="region of interest" description="Disordered" evidence="3">
    <location>
        <begin position="345"/>
        <end position="392"/>
    </location>
</feature>
<gene>
    <name evidence="5" type="ORF">LGLO00237_LOCUS23223</name>
</gene>
<protein>
    <recommendedName>
        <fullName evidence="4">NmrA-like domain-containing protein</fullName>
    </recommendedName>
</protein>
<dbReference type="EMBL" id="HBIV01032566">
    <property type="protein sequence ID" value="CAE0671576.1"/>
    <property type="molecule type" value="Transcribed_RNA"/>
</dbReference>
<accession>A0A7S3Z4S5</accession>